<dbReference type="AlphaFoldDB" id="A0A6C0KKI7"/>
<proteinExistence type="predicted"/>
<accession>A0A6C0KKI7</accession>
<sequence>MATPTVYDNSSTMVDVSGGINNPPTIITASYEGFYYAFYGSGGFTMDQCFNTIKLQQQNPLLRYDVTKAVQVRFNVRTFNEKIGLYKAWNNVDISSSAFNSVTDKFPQNSITINASEFLNGMSAAQVLSVGAYETMYSDYIQFVNTYFGYAGGFSSLFADASEFDINGGVFDANAFMNIITPYTTEGGENVKPLEGSITISDINNLLKFAIDGNVFKNRTPQVLDATDASASDPGYDASGFSYAHSLYKTNFGMADGFIHGDLIFIPAGTTVKLHVVIDSENYNPLNNLGPSNVTDLISSMDTDRTYTKKYYPNNGSGETTAQDMFIYDDSAFDISGNSELPGTAKKIFTERSTATTTNIDRVLTAPLLIRLDNLYDLE</sequence>
<dbReference type="EMBL" id="MN740891">
    <property type="protein sequence ID" value="QHU16844.1"/>
    <property type="molecule type" value="Genomic_DNA"/>
</dbReference>
<protein>
    <submittedName>
        <fullName evidence="1">Uncharacterized protein</fullName>
    </submittedName>
</protein>
<evidence type="ECO:0000313" key="1">
    <source>
        <dbReference type="EMBL" id="QHU16844.1"/>
    </source>
</evidence>
<name>A0A6C0KKI7_9ZZZZ</name>
<reference evidence="1" key="1">
    <citation type="journal article" date="2020" name="Nature">
        <title>Giant virus diversity and host interactions through global metagenomics.</title>
        <authorList>
            <person name="Schulz F."/>
            <person name="Roux S."/>
            <person name="Paez-Espino D."/>
            <person name="Jungbluth S."/>
            <person name="Walsh D.A."/>
            <person name="Denef V.J."/>
            <person name="McMahon K.D."/>
            <person name="Konstantinidis K.T."/>
            <person name="Eloe-Fadrosh E.A."/>
            <person name="Kyrpides N.C."/>
            <person name="Woyke T."/>
        </authorList>
    </citation>
    <scope>NUCLEOTIDE SEQUENCE</scope>
    <source>
        <strain evidence="1">GVMAG-S-3300012000-53</strain>
    </source>
</reference>
<organism evidence="1">
    <name type="scientific">viral metagenome</name>
    <dbReference type="NCBI Taxonomy" id="1070528"/>
    <lineage>
        <taxon>unclassified sequences</taxon>
        <taxon>metagenomes</taxon>
        <taxon>organismal metagenomes</taxon>
    </lineage>
</organism>